<evidence type="ECO:0000256" key="5">
    <source>
        <dbReference type="SAM" id="Coils"/>
    </source>
</evidence>
<dbReference type="InterPro" id="IPR047057">
    <property type="entry name" value="MerR_fam"/>
</dbReference>
<dbReference type="CDD" id="cd01106">
    <property type="entry name" value="HTH_TipAL-Mta"/>
    <property type="match status" value="1"/>
</dbReference>
<dbReference type="GO" id="GO:0003677">
    <property type="term" value="F:DNA binding"/>
    <property type="evidence" value="ECO:0007669"/>
    <property type="project" value="UniProtKB-KW"/>
</dbReference>
<evidence type="ECO:0000256" key="4">
    <source>
        <dbReference type="ARBA" id="ARBA00023163"/>
    </source>
</evidence>
<name>A0A9D2JZ68_9LACT</name>
<keyword evidence="1" id="KW-0805">Transcription regulation</keyword>
<dbReference type="SUPFAM" id="SSF46955">
    <property type="entry name" value="Putative DNA-binding domain"/>
    <property type="match status" value="1"/>
</dbReference>
<dbReference type="Pfam" id="PF07739">
    <property type="entry name" value="TipAS"/>
    <property type="match status" value="1"/>
</dbReference>
<dbReference type="PANTHER" id="PTHR30204">
    <property type="entry name" value="REDOX-CYCLING DRUG-SENSING TRANSCRIPTIONAL ACTIVATOR SOXR"/>
    <property type="match status" value="1"/>
</dbReference>
<dbReference type="SMART" id="SM00422">
    <property type="entry name" value="HTH_MERR"/>
    <property type="match status" value="1"/>
</dbReference>
<dbReference type="Proteomes" id="UP000824106">
    <property type="component" value="Unassembled WGS sequence"/>
</dbReference>
<dbReference type="Gene3D" id="1.10.1660.10">
    <property type="match status" value="1"/>
</dbReference>
<gene>
    <name evidence="7" type="ORF">H9808_09185</name>
</gene>
<dbReference type="Pfam" id="PF13411">
    <property type="entry name" value="MerR_1"/>
    <property type="match status" value="1"/>
</dbReference>
<evidence type="ECO:0000259" key="6">
    <source>
        <dbReference type="PROSITE" id="PS50937"/>
    </source>
</evidence>
<evidence type="ECO:0000256" key="3">
    <source>
        <dbReference type="ARBA" id="ARBA00023159"/>
    </source>
</evidence>
<feature type="domain" description="HTH merR-type" evidence="6">
    <location>
        <begin position="1"/>
        <end position="71"/>
    </location>
</feature>
<keyword evidence="5" id="KW-0175">Coiled coil</keyword>
<proteinExistence type="predicted"/>
<dbReference type="SUPFAM" id="SSF89082">
    <property type="entry name" value="Antibiotic binding domain of TipA-like multidrug resistance regulators"/>
    <property type="match status" value="1"/>
</dbReference>
<evidence type="ECO:0000256" key="1">
    <source>
        <dbReference type="ARBA" id="ARBA00023015"/>
    </source>
</evidence>
<dbReference type="PRINTS" id="PR00040">
    <property type="entry name" value="HTHMERR"/>
</dbReference>
<evidence type="ECO:0000313" key="7">
    <source>
        <dbReference type="EMBL" id="HIZ71918.1"/>
    </source>
</evidence>
<comment type="caution">
    <text evidence="7">The sequence shown here is derived from an EMBL/GenBank/DDBJ whole genome shotgun (WGS) entry which is preliminary data.</text>
</comment>
<evidence type="ECO:0000256" key="2">
    <source>
        <dbReference type="ARBA" id="ARBA00023125"/>
    </source>
</evidence>
<sequence>MEYTVSKLAKLSGVSVRTLRYYDQIGLLEPKRINSNGYRIYGEAEVNLLQQILFYRELEMSLKDIKDIVHSKTFDEEEALFDHLAHLKQKRERLDELIETVEKSIRENKGEIKMSDQEKFDAFKKDTVQRNEEQYGKEIREKYGEEVVNQSNKKILGMTKEQYDTFEASTKELNEKLAKATKLGDPASELGQEVAKLHQNWLKQTWPEGHYNKEAHYNLSFLYVEDERFKVYYEEVAPGSAEFLNEALKIYLAIETE</sequence>
<dbReference type="InterPro" id="IPR036244">
    <property type="entry name" value="TipA-like_antibiotic-bd"/>
</dbReference>
<reference evidence="7" key="2">
    <citation type="submission" date="2021-04" db="EMBL/GenBank/DDBJ databases">
        <authorList>
            <person name="Gilroy R."/>
        </authorList>
    </citation>
    <scope>NUCLEOTIDE SEQUENCE</scope>
    <source>
        <strain evidence="7">CHK169-4300</strain>
    </source>
</reference>
<keyword evidence="2" id="KW-0238">DNA-binding</keyword>
<protein>
    <submittedName>
        <fullName evidence="7">MerR family transcriptional regulator</fullName>
    </submittedName>
</protein>
<organism evidence="7 8">
    <name type="scientific">Candidatus Atopostipes pullistercoris</name>
    <dbReference type="NCBI Taxonomy" id="2838467"/>
    <lineage>
        <taxon>Bacteria</taxon>
        <taxon>Bacillati</taxon>
        <taxon>Bacillota</taxon>
        <taxon>Bacilli</taxon>
        <taxon>Lactobacillales</taxon>
        <taxon>Carnobacteriaceae</taxon>
        <taxon>Atopostipes</taxon>
    </lineage>
</organism>
<dbReference type="GO" id="GO:0003700">
    <property type="term" value="F:DNA-binding transcription factor activity"/>
    <property type="evidence" value="ECO:0007669"/>
    <property type="project" value="InterPro"/>
</dbReference>
<keyword evidence="4" id="KW-0804">Transcription</keyword>
<dbReference type="InterPro" id="IPR012925">
    <property type="entry name" value="TipAS_dom"/>
</dbReference>
<dbReference type="EMBL" id="DXAZ01000157">
    <property type="protein sequence ID" value="HIZ71918.1"/>
    <property type="molecule type" value="Genomic_DNA"/>
</dbReference>
<feature type="coiled-coil region" evidence="5">
    <location>
        <begin position="84"/>
        <end position="111"/>
    </location>
</feature>
<dbReference type="InterPro" id="IPR009061">
    <property type="entry name" value="DNA-bd_dom_put_sf"/>
</dbReference>
<dbReference type="InterPro" id="IPR000551">
    <property type="entry name" value="MerR-type_HTH_dom"/>
</dbReference>
<evidence type="ECO:0000313" key="8">
    <source>
        <dbReference type="Proteomes" id="UP000824106"/>
    </source>
</evidence>
<dbReference type="PROSITE" id="PS50937">
    <property type="entry name" value="HTH_MERR_2"/>
    <property type="match status" value="1"/>
</dbReference>
<dbReference type="PANTHER" id="PTHR30204:SF90">
    <property type="entry name" value="HTH-TYPE TRANSCRIPTIONAL ACTIVATOR MTA"/>
    <property type="match status" value="1"/>
</dbReference>
<reference evidence="7" key="1">
    <citation type="journal article" date="2021" name="PeerJ">
        <title>Extensive microbial diversity within the chicken gut microbiome revealed by metagenomics and culture.</title>
        <authorList>
            <person name="Gilroy R."/>
            <person name="Ravi A."/>
            <person name="Getino M."/>
            <person name="Pursley I."/>
            <person name="Horton D.L."/>
            <person name="Alikhan N.F."/>
            <person name="Baker D."/>
            <person name="Gharbi K."/>
            <person name="Hall N."/>
            <person name="Watson M."/>
            <person name="Adriaenssens E.M."/>
            <person name="Foster-Nyarko E."/>
            <person name="Jarju S."/>
            <person name="Secka A."/>
            <person name="Antonio M."/>
            <person name="Oren A."/>
            <person name="Chaudhuri R.R."/>
            <person name="La Ragione R."/>
            <person name="Hildebrand F."/>
            <person name="Pallen M.J."/>
        </authorList>
    </citation>
    <scope>NUCLEOTIDE SEQUENCE</scope>
    <source>
        <strain evidence="7">CHK169-4300</strain>
    </source>
</reference>
<dbReference type="AlphaFoldDB" id="A0A9D2JZ68"/>
<accession>A0A9D2JZ68</accession>
<dbReference type="PROSITE" id="PS00552">
    <property type="entry name" value="HTH_MERR_1"/>
    <property type="match status" value="1"/>
</dbReference>
<dbReference type="Gene3D" id="1.10.490.50">
    <property type="entry name" value="Antibiotic binding domain of TipA-like multidrug resistance regulators"/>
    <property type="match status" value="1"/>
</dbReference>
<keyword evidence="3" id="KW-0010">Activator</keyword>